<proteinExistence type="predicted"/>
<protein>
    <submittedName>
        <fullName evidence="1">Uncharacterized protein</fullName>
    </submittedName>
</protein>
<dbReference type="GeneID" id="75106710"/>
<dbReference type="RefSeq" id="WP_261599399.1">
    <property type="nucleotide sequence ID" value="NZ_CP104550.1"/>
</dbReference>
<dbReference type="EMBL" id="CP104550">
    <property type="protein sequence ID" value="UXH31027.1"/>
    <property type="molecule type" value="Genomic_DNA"/>
</dbReference>
<gene>
    <name evidence="1" type="ORF">N5910_05620</name>
</gene>
<dbReference type="AlphaFoldDB" id="A0A9E7UMK6"/>
<dbReference type="REBASE" id="1291">
    <property type="entry name" value="MwoI"/>
</dbReference>
<accession>A0A9E7UMK6</accession>
<evidence type="ECO:0000313" key="1">
    <source>
        <dbReference type="EMBL" id="UXH31027.1"/>
    </source>
</evidence>
<organism evidence="1">
    <name type="scientific">Methanothermobacter wolfeii</name>
    <name type="common">Methanobacterium wolfei</name>
    <dbReference type="NCBI Taxonomy" id="145261"/>
    <lineage>
        <taxon>Archaea</taxon>
        <taxon>Methanobacteriati</taxon>
        <taxon>Methanobacteriota</taxon>
        <taxon>Methanomada group</taxon>
        <taxon>Methanobacteria</taxon>
        <taxon>Methanobacteriales</taxon>
        <taxon>Methanobacteriaceae</taxon>
        <taxon>Methanothermobacter</taxon>
    </lineage>
</organism>
<name>A0A9E7UMK6_METWO</name>
<reference evidence="1" key="1">
    <citation type="submission" date="2022-09" db="EMBL/GenBank/DDBJ databases">
        <title>Characterization of three MwoI isoschizomers from sequenced genome and metagenomes.</title>
        <authorList>
            <person name="Fomenkov A."/>
            <person name="Xu S.Y."/>
            <person name="Roberts R.J."/>
        </authorList>
    </citation>
    <scope>NUCLEOTIDE SEQUENCE</scope>
    <source>
        <strain evidence="1">DSM 2970</strain>
    </source>
</reference>
<sequence length="363" mass="42214">MKNPKFTENQKEIEKEEFEFLQKLNFIIKESLELFNTNLKNSMKFINYITLPIIMASIESKSFNPFSEIIEKHIAFILNSKMNSLGYKFLPLGYSSDLTYENDNSIIHIDIKTANLENPSDFKDTVPLGINQSSYPGVLDCKIRGKNIKADCKKIKVYPNIPTTYNNKLTITNALLFIYPDYKEIIDEIREDYIAIRELISINLKDILTPIEGSLEEFLNYKPSNEKKRLEPILDNIVRGYFIHDKLRHEFSENVEKDLEEFEKKIIGIAKKLKEREIKPVAILSISIPNGELAPHYDDEIVSGKSWGSSFRYHYKKSGNSVFKGLDNKASRAVFLHINKEYLPVLKKYFDPITVYELTEKRL</sequence>
<dbReference type="Proteomes" id="UP001065373">
    <property type="component" value="Chromosome"/>
</dbReference>